<keyword evidence="3" id="KW-1185">Reference proteome</keyword>
<comment type="caution">
    <text evidence="2">The sequence shown here is derived from an EMBL/GenBank/DDBJ whole genome shotgun (WGS) entry which is preliminary data.</text>
</comment>
<organism evidence="2 3">
    <name type="scientific">Sphagnum jensenii</name>
    <dbReference type="NCBI Taxonomy" id="128206"/>
    <lineage>
        <taxon>Eukaryota</taxon>
        <taxon>Viridiplantae</taxon>
        <taxon>Streptophyta</taxon>
        <taxon>Embryophyta</taxon>
        <taxon>Bryophyta</taxon>
        <taxon>Sphagnophytina</taxon>
        <taxon>Sphagnopsida</taxon>
        <taxon>Sphagnales</taxon>
        <taxon>Sphagnaceae</taxon>
        <taxon>Sphagnum</taxon>
    </lineage>
</organism>
<evidence type="ECO:0000313" key="3">
    <source>
        <dbReference type="Proteomes" id="UP001497522"/>
    </source>
</evidence>
<feature type="compositionally biased region" description="Polar residues" evidence="1">
    <location>
        <begin position="47"/>
        <end position="59"/>
    </location>
</feature>
<accession>A0ABP1A3T5</accession>
<feature type="region of interest" description="Disordered" evidence="1">
    <location>
        <begin position="351"/>
        <end position="372"/>
    </location>
</feature>
<protein>
    <submittedName>
        <fullName evidence="2">Uncharacterized protein</fullName>
    </submittedName>
</protein>
<dbReference type="EMBL" id="CAXHBF010000376">
    <property type="protein sequence ID" value="CAK9856021.1"/>
    <property type="molecule type" value="Genomic_DNA"/>
</dbReference>
<feature type="region of interest" description="Disordered" evidence="1">
    <location>
        <begin position="1"/>
        <end position="86"/>
    </location>
</feature>
<proteinExistence type="predicted"/>
<feature type="compositionally biased region" description="Basic residues" evidence="1">
    <location>
        <begin position="126"/>
        <end position="135"/>
    </location>
</feature>
<feature type="region of interest" description="Disordered" evidence="1">
    <location>
        <begin position="124"/>
        <end position="148"/>
    </location>
</feature>
<sequence>MIATQVKGIPGGGRAAAAERHSEKNWTKFAVPPPPMKQLPAKENNLRKQQQQQKSTVLISNSMQEESSSSPSSSSLSELQSTPGSKCCRSVDVVVSNSSSSSSSSLKTGKDYAIGARVSSSYLVSKNKKKKKSSHLKPGGGDRESSSSSTVAVAKLYSIANSFSFRPPSPIPEEQVVDSEEGLVIHEATRNSSNSLQQLLVRTELEDEVLALCKQLEQEQELHTAMEKTLKLHDGHPPGSMPPLNNVPSHLPAAWQLAHERSCEHESAVVVNELHSKAQVPSFQLPSIELQQEEDPTIRPAVAHPSSSPVIPYINQLQSPQQSGGGQISRHRVTLKELLHIPCAVAEEDDHVGPQLPLSSPPPPHDPSFSSSAYNNRNCCSLEEMLLRHQSTAISSNSPRLVPVTLSLNATQGTTQYTTTPSPATSEKTRQIGPQLCVVSSQNTPDYWPELLPSPKYHSIWNILPHDDCSCSSSSSSSQRRCTSTNITNAAEQTSCSEPANSPSEVEVQSLTCKLHEKGCMWKFPLILRLK</sequence>
<feature type="compositionally biased region" description="Low complexity" evidence="1">
    <location>
        <begin position="60"/>
        <end position="81"/>
    </location>
</feature>
<name>A0ABP1A3T5_9BRYO</name>
<reference evidence="2" key="1">
    <citation type="submission" date="2024-03" db="EMBL/GenBank/DDBJ databases">
        <authorList>
            <consortium name="ELIXIR-Norway"/>
            <consortium name="Elixir Norway"/>
        </authorList>
    </citation>
    <scope>NUCLEOTIDE SEQUENCE</scope>
</reference>
<dbReference type="Proteomes" id="UP001497522">
    <property type="component" value="Unassembled WGS sequence"/>
</dbReference>
<gene>
    <name evidence="2" type="ORF">CSSPJE1EN2_LOCUS25953</name>
</gene>
<evidence type="ECO:0000256" key="1">
    <source>
        <dbReference type="SAM" id="MobiDB-lite"/>
    </source>
</evidence>
<evidence type="ECO:0000313" key="2">
    <source>
        <dbReference type="EMBL" id="CAK9856021.1"/>
    </source>
</evidence>
<feature type="compositionally biased region" description="Basic and acidic residues" evidence="1">
    <location>
        <begin position="17"/>
        <end position="26"/>
    </location>
</feature>